<dbReference type="PROSITE" id="PS51371">
    <property type="entry name" value="CBS"/>
    <property type="match status" value="4"/>
</dbReference>
<accession>A0A9W7ZNS8</accession>
<keyword evidence="4" id="KW-0812">Transmembrane</keyword>
<dbReference type="Proteomes" id="UP001150569">
    <property type="component" value="Unassembled WGS sequence"/>
</dbReference>
<evidence type="ECO:0000313" key="7">
    <source>
        <dbReference type="Proteomes" id="UP001150569"/>
    </source>
</evidence>
<protein>
    <recommendedName>
        <fullName evidence="5">CBS domain-containing protein</fullName>
    </recommendedName>
</protein>
<feature type="domain" description="CBS" evidence="5">
    <location>
        <begin position="253"/>
        <end position="312"/>
    </location>
</feature>
<feature type="compositionally biased region" description="Low complexity" evidence="3">
    <location>
        <begin position="14"/>
        <end position="34"/>
    </location>
</feature>
<keyword evidence="7" id="KW-1185">Reference proteome</keyword>
<proteinExistence type="predicted"/>
<name>A0A9W7ZNS8_9FUNG</name>
<feature type="domain" description="CBS" evidence="5">
    <location>
        <begin position="151"/>
        <end position="207"/>
    </location>
</feature>
<feature type="transmembrane region" description="Helical" evidence="4">
    <location>
        <begin position="682"/>
        <end position="703"/>
    </location>
</feature>
<evidence type="ECO:0000256" key="2">
    <source>
        <dbReference type="PROSITE-ProRule" id="PRU00703"/>
    </source>
</evidence>
<dbReference type="PANTHER" id="PTHR48108">
    <property type="entry name" value="CBS DOMAIN-CONTAINING PROTEIN CBSX2, CHLOROPLASTIC"/>
    <property type="match status" value="1"/>
</dbReference>
<feature type="region of interest" description="Disordered" evidence="3">
    <location>
        <begin position="404"/>
        <end position="449"/>
    </location>
</feature>
<keyword evidence="2" id="KW-0129">CBS domain</keyword>
<evidence type="ECO:0000256" key="4">
    <source>
        <dbReference type="SAM" id="Phobius"/>
    </source>
</evidence>
<dbReference type="SUPFAM" id="SSF54277">
    <property type="entry name" value="CAD &amp; PB1 domains"/>
    <property type="match status" value="1"/>
</dbReference>
<dbReference type="InterPro" id="IPR046342">
    <property type="entry name" value="CBS_dom_sf"/>
</dbReference>
<dbReference type="InterPro" id="IPR051462">
    <property type="entry name" value="CBS_domain-containing"/>
</dbReference>
<keyword evidence="4" id="KW-1133">Transmembrane helix</keyword>
<gene>
    <name evidence="6" type="ORF">IWQ60_009224</name>
</gene>
<feature type="compositionally biased region" description="Polar residues" evidence="3">
    <location>
        <begin position="407"/>
        <end position="418"/>
    </location>
</feature>
<dbReference type="AlphaFoldDB" id="A0A9W7ZNS8"/>
<evidence type="ECO:0000256" key="1">
    <source>
        <dbReference type="ARBA" id="ARBA00022737"/>
    </source>
</evidence>
<dbReference type="InterPro" id="IPR000644">
    <property type="entry name" value="CBS_dom"/>
</dbReference>
<dbReference type="PANTHER" id="PTHR48108:SF26">
    <property type="entry name" value="CBS DOMAIN-CONTAINING PROTEIN DDB_G0289609"/>
    <property type="match status" value="1"/>
</dbReference>
<keyword evidence="4" id="KW-0472">Membrane</keyword>
<feature type="region of interest" description="Disordered" evidence="3">
    <location>
        <begin position="1"/>
        <end position="88"/>
    </location>
</feature>
<evidence type="ECO:0000313" key="6">
    <source>
        <dbReference type="EMBL" id="KAJ1913407.1"/>
    </source>
</evidence>
<dbReference type="CDD" id="cd17782">
    <property type="entry name" value="CBS_pair_MUG70_2"/>
    <property type="match status" value="1"/>
</dbReference>
<feature type="domain" description="CBS" evidence="5">
    <location>
        <begin position="320"/>
        <end position="376"/>
    </location>
</feature>
<dbReference type="Pfam" id="PF00564">
    <property type="entry name" value="PB1"/>
    <property type="match status" value="1"/>
</dbReference>
<dbReference type="Pfam" id="PF00571">
    <property type="entry name" value="CBS"/>
    <property type="match status" value="4"/>
</dbReference>
<evidence type="ECO:0000259" key="5">
    <source>
        <dbReference type="PROSITE" id="PS51371"/>
    </source>
</evidence>
<dbReference type="EMBL" id="JANBPT010000753">
    <property type="protein sequence ID" value="KAJ1913407.1"/>
    <property type="molecule type" value="Genomic_DNA"/>
</dbReference>
<dbReference type="SMART" id="SM00116">
    <property type="entry name" value="CBS"/>
    <property type="match status" value="4"/>
</dbReference>
<dbReference type="InterPro" id="IPR000270">
    <property type="entry name" value="PB1_dom"/>
</dbReference>
<keyword evidence="1" id="KW-0677">Repeat</keyword>
<dbReference type="SUPFAM" id="SSF54631">
    <property type="entry name" value="CBS-domain pair"/>
    <property type="match status" value="2"/>
</dbReference>
<feature type="domain" description="CBS" evidence="5">
    <location>
        <begin position="84"/>
        <end position="142"/>
    </location>
</feature>
<feature type="compositionally biased region" description="Basic and acidic residues" evidence="3">
    <location>
        <begin position="46"/>
        <end position="61"/>
    </location>
</feature>
<dbReference type="OrthoDB" id="418595at2759"/>
<comment type="caution">
    <text evidence="6">The sequence shown here is derived from an EMBL/GenBank/DDBJ whole genome shotgun (WGS) entry which is preliminary data.</text>
</comment>
<dbReference type="Gene3D" id="3.10.580.10">
    <property type="entry name" value="CBS-domain"/>
    <property type="match status" value="2"/>
</dbReference>
<sequence>MMSSSPRSNIPRRAVSTSSGTTADAATAVASPSANPGDSARRRQTRRDEAIRKKAETELSRKISSPKSRNLQRTKRIPGTVSSLQPSPALTVRHSMTIQEAAQLMAAKRADSVLVVNHDERLAGIFTAKDVAFRVVAEGSDARAVLVSQIMTRDPLCVMTDTSATEALNTMVSRGFRHLPVCNEEGDVVGLLDVIKCMYEALDKMERAYGSSRKLYDALEGVEKEWTVNSGPLMQFVDAMRERMACPDLTTVLRETEPVIVSPRTSVREVAHHMRNQRTTAALVVEDSGRLTGIFTSKDIVLRVIAAGLEPSNCSVVRVMTPHPDTALPTTTVLDALKRMYENHYLNLPVVGAEGDILGLVDVLTLCYSTLEQMKSIQGQEAPEGGPLWSRFFGAAGAGVHDGENDSVYSDSMANSANPHPPPYPGGSAVGSSAGRYRHHPMSPGTDLASAEVYPHESVSVAEDIASAVNSRIGGESYVASTAAGGAGIPVPSAVFDEGLYVFKFKSPTGKVHRFTANYQNLGELYATVVTKLAHDGVEDPERRLHEAGLGYLDEEDDLVLISVEADLLEAVKIARAHQWQRIVLALNPESPATSAMAAGAAVATTPADSRAPSVMSQSVAAGGGGFGVGTTTPVEIGSLPALSRAASEVAGSLTPTNHGYEYRRGAGKRESGDPPLIPEPWIIPAAIAGGFMAALVGLVIVLKITK</sequence>
<organism evidence="6 7">
    <name type="scientific">Tieghemiomyces parasiticus</name>
    <dbReference type="NCBI Taxonomy" id="78921"/>
    <lineage>
        <taxon>Eukaryota</taxon>
        <taxon>Fungi</taxon>
        <taxon>Fungi incertae sedis</taxon>
        <taxon>Zoopagomycota</taxon>
        <taxon>Kickxellomycotina</taxon>
        <taxon>Dimargaritomycetes</taxon>
        <taxon>Dimargaritales</taxon>
        <taxon>Dimargaritaceae</taxon>
        <taxon>Tieghemiomyces</taxon>
    </lineage>
</organism>
<dbReference type="CDD" id="cd17781">
    <property type="entry name" value="CBS_pair_MUG70_1"/>
    <property type="match status" value="1"/>
</dbReference>
<evidence type="ECO:0000256" key="3">
    <source>
        <dbReference type="SAM" id="MobiDB-lite"/>
    </source>
</evidence>
<reference evidence="6" key="1">
    <citation type="submission" date="2022-07" db="EMBL/GenBank/DDBJ databases">
        <title>Phylogenomic reconstructions and comparative analyses of Kickxellomycotina fungi.</title>
        <authorList>
            <person name="Reynolds N.K."/>
            <person name="Stajich J.E."/>
            <person name="Barry K."/>
            <person name="Grigoriev I.V."/>
            <person name="Crous P."/>
            <person name="Smith M.E."/>
        </authorList>
    </citation>
    <scope>NUCLEOTIDE SEQUENCE</scope>
    <source>
        <strain evidence="6">RSA 861</strain>
    </source>
</reference>